<evidence type="ECO:0000256" key="2">
    <source>
        <dbReference type="ARBA" id="ARBA00022450"/>
    </source>
</evidence>
<dbReference type="InterPro" id="IPR000873">
    <property type="entry name" value="AMP-dep_synth/lig_dom"/>
</dbReference>
<dbReference type="InterPro" id="IPR036291">
    <property type="entry name" value="NAD(P)-bd_dom_sf"/>
</dbReference>
<dbReference type="Gene3D" id="1.10.1200.10">
    <property type="entry name" value="ACP-like"/>
    <property type="match status" value="1"/>
</dbReference>
<dbReference type="InterPro" id="IPR009081">
    <property type="entry name" value="PP-bd_ACP"/>
</dbReference>
<evidence type="ECO:0000256" key="5">
    <source>
        <dbReference type="SAM" id="MobiDB-lite"/>
    </source>
</evidence>
<dbReference type="SUPFAM" id="SSF51735">
    <property type="entry name" value="NAD(P)-binding Rossmann-fold domains"/>
    <property type="match status" value="1"/>
</dbReference>
<dbReference type="GO" id="GO:0008610">
    <property type="term" value="P:lipid biosynthetic process"/>
    <property type="evidence" value="ECO:0007669"/>
    <property type="project" value="UniProtKB-ARBA"/>
</dbReference>
<evidence type="ECO:0000256" key="4">
    <source>
        <dbReference type="ARBA" id="ARBA00022598"/>
    </source>
</evidence>
<dbReference type="Pfam" id="PF00668">
    <property type="entry name" value="Condensation"/>
    <property type="match status" value="1"/>
</dbReference>
<evidence type="ECO:0000256" key="1">
    <source>
        <dbReference type="ARBA" id="ARBA00001957"/>
    </source>
</evidence>
<dbReference type="GO" id="GO:0005829">
    <property type="term" value="C:cytosol"/>
    <property type="evidence" value="ECO:0007669"/>
    <property type="project" value="TreeGrafter"/>
</dbReference>
<dbReference type="InterPro" id="IPR006162">
    <property type="entry name" value="Ppantetheine_attach_site"/>
</dbReference>
<dbReference type="InterPro" id="IPR013120">
    <property type="entry name" value="FAR_NAD-bd"/>
</dbReference>
<dbReference type="GO" id="GO:0009366">
    <property type="term" value="C:enterobactin synthetase complex"/>
    <property type="evidence" value="ECO:0007669"/>
    <property type="project" value="TreeGrafter"/>
</dbReference>
<dbReference type="SUPFAM" id="SSF52777">
    <property type="entry name" value="CoA-dependent acyltransferases"/>
    <property type="match status" value="2"/>
</dbReference>
<sequence length="1428" mass="152545">MTDIPRRVSDAPVPLTPAQERLWFLDRAGFGGSTYHNWWGYRLRGPLDVAALGDALAAVVRRHEALRTAIVEVDGRARQLVHSGPADPLDVVDLTDVPAGERERRAGELAAALIRRPFDFTSPPLLRAALYRFAADHHLLVVCVHHIVIDGAGTGVVLSELFDHFRAVSEGAGPPEPPPAPQFPDYAAWLAGSALDRRDADLAYWRAHLADAPRFSTVATDRPRPQTPSLTSGRHTRVLDAGLAADLRALARAERCTPFTLYLAAVSAALARHSGEEDVVVGTPADTRHTPALERTVGMFANTLALRVRPTGNPTLREVLRTARTTVLRGLGHKLLPFDAVVDALRVPRGRGHNPLFQVMLVVEPGGFDDPPLPRGLTTERWELGAPPARFDLTVIVLNGETVEVTVDYAADLYGAATIDRFCDHVVRLLTAFTTDPERRLWEVDLHDGVELSQVDGPPFVAVTDHIARQRPDALAVSSDTGSLTYAELRQRSTRLAALLRRHGVGPESVVAVLAPSRTGTIVAILAVLRAGGAYLPIDPTHPPARVLDLLTDAGVGVAVADAPDRATLAGFAGTVLSTSDGADGVVETSVRPDQLAYVVYTSGSTGRPKGVQVTHATLANLTRAFVDVHRLDAAQALFMVPPLTFDASVGDVFPALSCGATLVLHPRPASLDGAELLRFTARHAVTAIDVPVSLWRRWTTDFGSAPPPRDWTVSTVMVGGERVPTTAVDAWTAVTGGRVELFNHYGPTEATVCATTHHVPAATTGTAGNAGTAAAARATGDPATHLPIGRPLPHVRAYVLDRYGNRAPVGAPGELYLGGDCLARGYLGRPDLTAERFVADPFRGTGRMYRTGDLVRSRSDGTLEFLGRIDRQVKINGHRIEPAEVEASVVAHPSVTDVAVVAAPGADRLLAYVVTDDGHVPDGLRAFLRGRLPDALVPAVYTAVPVIPRTAHGKLDEAALPPAADAASAEPPRGPAETAIAEIWADALGVYPGRHDNFFALGGHSLLMAGLLAEVRRRLGVTLPLRSMFETDDLADLAALVTGGPVEHAEPDLRAEVVLPADIVPAGARRPVPDRPTILLTGGTGFLGAHLVAELLSRTGATLLCLARADDDHRAADRIRDALRRYGLDAPTDDRIVGLAGDLGTPRFGLDAAALADLAARVDVICHNGGLVNFGEPYHRLRPTNVDSAVDLLRLSALGGGIPLHLVSTLGVYLGKAYVDAPVGEQDPPDDPTGLYGGYNQSKWVADALVRLARGRGIPTTVHRPARISGHSRTGRSNPDDHFNRTLATYVQVGAVPDLAYEEDLAPVDHVAAGIAHLITARRDPGDHHYFNTATISQAEIAAALREHGHPVRLVPWPDWRARILAVRDRGDTVPLDPFLVDLPEEPPQHRRPRFDCSTTGRILAEAGIVCPPADRALLRRQLGALS</sequence>
<dbReference type="Proteomes" id="UP000635606">
    <property type="component" value="Unassembled WGS sequence"/>
</dbReference>
<dbReference type="InterPro" id="IPR036736">
    <property type="entry name" value="ACP-like_sf"/>
</dbReference>
<dbReference type="Gene3D" id="3.40.50.980">
    <property type="match status" value="2"/>
</dbReference>
<comment type="cofactor">
    <cofactor evidence="1">
        <name>pantetheine 4'-phosphate</name>
        <dbReference type="ChEBI" id="CHEBI:47942"/>
    </cofactor>
</comment>
<dbReference type="InterPro" id="IPR010071">
    <property type="entry name" value="AA_adenyl_dom"/>
</dbReference>
<dbReference type="PANTHER" id="PTHR45527:SF1">
    <property type="entry name" value="FATTY ACID SYNTHASE"/>
    <property type="match status" value="1"/>
</dbReference>
<dbReference type="SUPFAM" id="SSF47336">
    <property type="entry name" value="ACP-like"/>
    <property type="match status" value="1"/>
</dbReference>
<dbReference type="GO" id="GO:0047527">
    <property type="term" value="F:2,3-dihydroxybenzoate-serine ligase activity"/>
    <property type="evidence" value="ECO:0007669"/>
    <property type="project" value="TreeGrafter"/>
</dbReference>
<dbReference type="Gene3D" id="3.30.559.30">
    <property type="entry name" value="Nonribosomal peptide synthetase, condensation domain"/>
    <property type="match status" value="1"/>
</dbReference>
<dbReference type="NCBIfam" id="TIGR01746">
    <property type="entry name" value="Thioester-redct"/>
    <property type="match status" value="1"/>
</dbReference>
<dbReference type="PROSITE" id="PS00455">
    <property type="entry name" value="AMP_BINDING"/>
    <property type="match status" value="1"/>
</dbReference>
<dbReference type="Gene3D" id="2.30.38.10">
    <property type="entry name" value="Luciferase, Domain 3"/>
    <property type="match status" value="1"/>
</dbReference>
<evidence type="ECO:0000259" key="6">
    <source>
        <dbReference type="PROSITE" id="PS50075"/>
    </source>
</evidence>
<dbReference type="Gene3D" id="3.40.50.720">
    <property type="entry name" value="NAD(P)-binding Rossmann-like Domain"/>
    <property type="match status" value="1"/>
</dbReference>
<dbReference type="InterPro" id="IPR010080">
    <property type="entry name" value="Thioester_reductase-like_dom"/>
</dbReference>
<dbReference type="RefSeq" id="WP_203930330.1">
    <property type="nucleotide sequence ID" value="NZ_BOPH01000080.1"/>
</dbReference>
<accession>A0A8J3ZUH7</accession>
<dbReference type="Pfam" id="PF00550">
    <property type="entry name" value="PP-binding"/>
    <property type="match status" value="1"/>
</dbReference>
<gene>
    <name evidence="7" type="ORF">Voc01_053440</name>
</gene>
<dbReference type="GO" id="GO:0009239">
    <property type="term" value="P:enterobactin biosynthetic process"/>
    <property type="evidence" value="ECO:0007669"/>
    <property type="project" value="TreeGrafter"/>
</dbReference>
<keyword evidence="8" id="KW-1185">Reference proteome</keyword>
<reference evidence="7" key="1">
    <citation type="submission" date="2021-01" db="EMBL/GenBank/DDBJ databases">
        <title>Whole genome shotgun sequence of Virgisporangium ochraceum NBRC 16418.</title>
        <authorList>
            <person name="Komaki H."/>
            <person name="Tamura T."/>
        </authorList>
    </citation>
    <scope>NUCLEOTIDE SEQUENCE</scope>
    <source>
        <strain evidence="7">NBRC 16418</strain>
    </source>
</reference>
<evidence type="ECO:0000313" key="8">
    <source>
        <dbReference type="Proteomes" id="UP000635606"/>
    </source>
</evidence>
<dbReference type="InterPro" id="IPR023213">
    <property type="entry name" value="CAT-like_dom_sf"/>
</dbReference>
<dbReference type="CDD" id="cd19531">
    <property type="entry name" value="LCL_NRPS-like"/>
    <property type="match status" value="1"/>
</dbReference>
<dbReference type="EMBL" id="BOPH01000080">
    <property type="protein sequence ID" value="GIJ70427.1"/>
    <property type="molecule type" value="Genomic_DNA"/>
</dbReference>
<feature type="region of interest" description="Disordered" evidence="5">
    <location>
        <begin position="1263"/>
        <end position="1282"/>
    </location>
</feature>
<dbReference type="PIRSF" id="PIRSF001617">
    <property type="entry name" value="Alpha-AR"/>
    <property type="match status" value="1"/>
</dbReference>
<keyword evidence="2" id="KW-0596">Phosphopantetheine</keyword>
<dbReference type="InterPro" id="IPR045851">
    <property type="entry name" value="AMP-bd_C_sf"/>
</dbReference>
<dbReference type="GO" id="GO:0043041">
    <property type="term" value="P:amino acid activation for nonribosomal peptide biosynthetic process"/>
    <property type="evidence" value="ECO:0007669"/>
    <property type="project" value="TreeGrafter"/>
</dbReference>
<protein>
    <submittedName>
        <fullName evidence="7">Non-ribosomal peptide synthetase</fullName>
    </submittedName>
</protein>
<keyword evidence="3" id="KW-0597">Phosphoprotein</keyword>
<dbReference type="SUPFAM" id="SSF56801">
    <property type="entry name" value="Acetyl-CoA synthetase-like"/>
    <property type="match status" value="1"/>
</dbReference>
<evidence type="ECO:0000256" key="3">
    <source>
        <dbReference type="ARBA" id="ARBA00022553"/>
    </source>
</evidence>
<dbReference type="InterPro" id="IPR025110">
    <property type="entry name" value="AMP-bd_C"/>
</dbReference>
<dbReference type="CDD" id="cd05235">
    <property type="entry name" value="SDR_e1"/>
    <property type="match status" value="1"/>
</dbReference>
<proteinExistence type="predicted"/>
<dbReference type="PROSITE" id="PS00012">
    <property type="entry name" value="PHOSPHOPANTETHEINE"/>
    <property type="match status" value="1"/>
</dbReference>
<dbReference type="CDD" id="cd05930">
    <property type="entry name" value="A_NRPS"/>
    <property type="match status" value="1"/>
</dbReference>
<name>A0A8J3ZUH7_9ACTN</name>
<evidence type="ECO:0000313" key="7">
    <source>
        <dbReference type="EMBL" id="GIJ70427.1"/>
    </source>
</evidence>
<dbReference type="Pfam" id="PF13193">
    <property type="entry name" value="AMP-binding_C"/>
    <property type="match status" value="1"/>
</dbReference>
<dbReference type="Gene3D" id="3.30.300.30">
    <property type="match status" value="1"/>
</dbReference>
<dbReference type="PROSITE" id="PS50075">
    <property type="entry name" value="CARRIER"/>
    <property type="match status" value="1"/>
</dbReference>
<comment type="caution">
    <text evidence="7">The sequence shown here is derived from an EMBL/GenBank/DDBJ whole genome shotgun (WGS) entry which is preliminary data.</text>
</comment>
<dbReference type="PANTHER" id="PTHR45527">
    <property type="entry name" value="NONRIBOSOMAL PEPTIDE SYNTHETASE"/>
    <property type="match status" value="1"/>
</dbReference>
<dbReference type="NCBIfam" id="TIGR01733">
    <property type="entry name" value="AA-adenyl-dom"/>
    <property type="match status" value="1"/>
</dbReference>
<keyword evidence="4" id="KW-0436">Ligase</keyword>
<dbReference type="InterPro" id="IPR001242">
    <property type="entry name" value="Condensation_dom"/>
</dbReference>
<dbReference type="GO" id="GO:0031177">
    <property type="term" value="F:phosphopantetheine binding"/>
    <property type="evidence" value="ECO:0007669"/>
    <property type="project" value="TreeGrafter"/>
</dbReference>
<dbReference type="Pfam" id="PF00501">
    <property type="entry name" value="AMP-binding"/>
    <property type="match status" value="1"/>
</dbReference>
<organism evidence="7 8">
    <name type="scientific">Virgisporangium ochraceum</name>
    <dbReference type="NCBI Taxonomy" id="65505"/>
    <lineage>
        <taxon>Bacteria</taxon>
        <taxon>Bacillati</taxon>
        <taxon>Actinomycetota</taxon>
        <taxon>Actinomycetes</taxon>
        <taxon>Micromonosporales</taxon>
        <taxon>Micromonosporaceae</taxon>
        <taxon>Virgisporangium</taxon>
    </lineage>
</organism>
<dbReference type="InterPro" id="IPR020845">
    <property type="entry name" value="AMP-binding_CS"/>
</dbReference>
<dbReference type="Gene3D" id="3.30.559.10">
    <property type="entry name" value="Chloramphenicol acetyltransferase-like domain"/>
    <property type="match status" value="1"/>
</dbReference>
<dbReference type="Pfam" id="PF07993">
    <property type="entry name" value="NAD_binding_4"/>
    <property type="match status" value="1"/>
</dbReference>
<feature type="domain" description="Carrier" evidence="6">
    <location>
        <begin position="972"/>
        <end position="1046"/>
    </location>
</feature>